<evidence type="ECO:0000313" key="9">
    <source>
        <dbReference type="Proteomes" id="UP000694888"/>
    </source>
</evidence>
<dbReference type="Pfam" id="PF00067">
    <property type="entry name" value="p450"/>
    <property type="match status" value="1"/>
</dbReference>
<keyword evidence="9" id="KW-1185">Reference proteome</keyword>
<dbReference type="Proteomes" id="UP000694888">
    <property type="component" value="Unplaced"/>
</dbReference>
<gene>
    <name evidence="10" type="primary">LOC101852457</name>
</gene>
<keyword evidence="3 7" id="KW-0479">Metal-binding</keyword>
<dbReference type="InterPro" id="IPR050705">
    <property type="entry name" value="Cytochrome_P450_3A"/>
</dbReference>
<sequence>MELPLIGELSSTACLLSTIILLLSCVYYYYLRSFFGAWDGLGVPGPKYEFFFGYSRQSKGKTWLKRLDDYFQRYGKNVASYNLERRCPRLSTCDSGLMKHIMVKDFNNFVDRGANLMTTSNIKRGLFFLDGPDWRRIRSTLSSVFSSGKLKVMTSHINRTGENLGKHLLAKATQKKLIDVKHECGHYTSELIATLSFGVNPKAVGQDDDAEFTVHTKGLINPNPGSKLILWLLDTLSYFFPFLFPLMFRLGVLPDFVTPSADRYFSSTLESAIDAKRGQTAKKHTDMLDLMMQVEVQEAQGTDAVSTATPTGRRLTHEEIIGQSKLLLFAGYETTASTFTMCLYKLAQNPEIQEKVIEEIVTEVKGDVPTYEELSQLKYTEQAINETLRFFPPLKFVERVSKEQKTYDGITIPANTHIMIHIWKVHMNPDYWADPEKFDPDRFSEENKATRDSLTFVPFGFGPRLCIGQRLAYLELKAGLVHVLKKVRVELNETTEPKAGEEMKMLDETFVTPEKGIKLAVIPRE</sequence>
<keyword evidence="8" id="KW-0812">Transmembrane</keyword>
<keyword evidence="7" id="KW-0503">Monooxygenase</keyword>
<evidence type="ECO:0000256" key="8">
    <source>
        <dbReference type="SAM" id="Phobius"/>
    </source>
</evidence>
<dbReference type="PRINTS" id="PR00385">
    <property type="entry name" value="P450"/>
</dbReference>
<evidence type="ECO:0000256" key="6">
    <source>
        <dbReference type="ARBA" id="ARBA00043906"/>
    </source>
</evidence>
<evidence type="ECO:0000256" key="7">
    <source>
        <dbReference type="RuleBase" id="RU000461"/>
    </source>
</evidence>
<dbReference type="InterPro" id="IPR017972">
    <property type="entry name" value="Cyt_P450_CS"/>
</dbReference>
<accession>A0ABM0ZV36</accession>
<dbReference type="InterPro" id="IPR002401">
    <property type="entry name" value="Cyt_P450_E_grp-I"/>
</dbReference>
<dbReference type="RefSeq" id="XP_012935073.1">
    <property type="nucleotide sequence ID" value="XM_013079619.2"/>
</dbReference>
<dbReference type="GeneID" id="101852457"/>
<evidence type="ECO:0000313" key="10">
    <source>
        <dbReference type="RefSeq" id="XP_012935073.1"/>
    </source>
</evidence>
<comment type="similarity">
    <text evidence="1 7">Belongs to the cytochrome P450 family.</text>
</comment>
<dbReference type="Gene3D" id="1.10.630.10">
    <property type="entry name" value="Cytochrome P450"/>
    <property type="match status" value="1"/>
</dbReference>
<reference evidence="10" key="1">
    <citation type="submission" date="2025-08" db="UniProtKB">
        <authorList>
            <consortium name="RefSeq"/>
        </authorList>
    </citation>
    <scope>IDENTIFICATION</scope>
</reference>
<keyword evidence="5 7" id="KW-0408">Iron</keyword>
<dbReference type="PROSITE" id="PS00086">
    <property type="entry name" value="CYTOCHROME_P450"/>
    <property type="match status" value="1"/>
</dbReference>
<keyword evidence="2 7" id="KW-0349">Heme</keyword>
<name>A0ABM0ZV36_APLCA</name>
<dbReference type="InterPro" id="IPR036396">
    <property type="entry name" value="Cyt_P450_sf"/>
</dbReference>
<evidence type="ECO:0000256" key="3">
    <source>
        <dbReference type="ARBA" id="ARBA00022723"/>
    </source>
</evidence>
<organism evidence="9 10">
    <name type="scientific">Aplysia californica</name>
    <name type="common">California sea hare</name>
    <dbReference type="NCBI Taxonomy" id="6500"/>
    <lineage>
        <taxon>Eukaryota</taxon>
        <taxon>Metazoa</taxon>
        <taxon>Spiralia</taxon>
        <taxon>Lophotrochozoa</taxon>
        <taxon>Mollusca</taxon>
        <taxon>Gastropoda</taxon>
        <taxon>Heterobranchia</taxon>
        <taxon>Euthyneura</taxon>
        <taxon>Tectipleura</taxon>
        <taxon>Aplysiida</taxon>
        <taxon>Aplysioidea</taxon>
        <taxon>Aplysiidae</taxon>
        <taxon>Aplysia</taxon>
    </lineage>
</organism>
<keyword evidence="8" id="KW-0472">Membrane</keyword>
<dbReference type="InterPro" id="IPR001128">
    <property type="entry name" value="Cyt_P450"/>
</dbReference>
<keyword evidence="8" id="KW-1133">Transmembrane helix</keyword>
<evidence type="ECO:0000256" key="4">
    <source>
        <dbReference type="ARBA" id="ARBA00023002"/>
    </source>
</evidence>
<proteinExistence type="inferred from homology"/>
<comment type="function">
    <text evidence="6">Cytochromes P450 are a group of heme-thiolate monooxygenases. They oxidize a variety of structurally unrelated compounds, including steroids, fatty acids, and xenobiotics.</text>
</comment>
<evidence type="ECO:0000256" key="2">
    <source>
        <dbReference type="ARBA" id="ARBA00022617"/>
    </source>
</evidence>
<dbReference type="PANTHER" id="PTHR24302:SF15">
    <property type="entry name" value="FATTY-ACID PEROXYGENASE"/>
    <property type="match status" value="1"/>
</dbReference>
<protein>
    <submittedName>
        <fullName evidence="10">Cytochrome P450 3A29</fullName>
    </submittedName>
</protein>
<evidence type="ECO:0000256" key="1">
    <source>
        <dbReference type="ARBA" id="ARBA00010617"/>
    </source>
</evidence>
<feature type="transmembrane region" description="Helical" evidence="8">
    <location>
        <begin position="6"/>
        <end position="30"/>
    </location>
</feature>
<dbReference type="SUPFAM" id="SSF48264">
    <property type="entry name" value="Cytochrome P450"/>
    <property type="match status" value="1"/>
</dbReference>
<evidence type="ECO:0000256" key="5">
    <source>
        <dbReference type="ARBA" id="ARBA00023004"/>
    </source>
</evidence>
<keyword evidence="4 7" id="KW-0560">Oxidoreductase</keyword>
<dbReference type="PANTHER" id="PTHR24302">
    <property type="entry name" value="CYTOCHROME P450 FAMILY 3"/>
    <property type="match status" value="1"/>
</dbReference>
<dbReference type="PRINTS" id="PR00463">
    <property type="entry name" value="EP450I"/>
</dbReference>